<reference evidence="2" key="1">
    <citation type="submission" date="2020-01" db="EMBL/GenBank/DDBJ databases">
        <title>Complete nucleotide sequence of a new carlavirus infecting Aconitum carmichaeli in China.</title>
        <authorList>
            <person name="Wang R."/>
            <person name="Chen B."/>
            <person name="Li Y."/>
            <person name="Wang L."/>
            <person name="Ding W."/>
        </authorList>
    </citation>
    <scope>NUCLEOTIDE SEQUENCE</scope>
    <source>
        <strain evidence="2">HB</strain>
    </source>
</reference>
<keyword evidence="3" id="KW-1185">Reference proteome</keyword>
<dbReference type="GeneID" id="80541636"/>
<evidence type="ECO:0000313" key="3">
    <source>
        <dbReference type="Proteomes" id="UP001162015"/>
    </source>
</evidence>
<name>A0A8K0YXN3_9VIRU</name>
<gene>
    <name evidence="2" type="primary">ORF2</name>
</gene>
<evidence type="ECO:0000313" key="2">
    <source>
        <dbReference type="EMBL" id="QNJ34488.1"/>
    </source>
</evidence>
<protein>
    <submittedName>
        <fullName evidence="2">Triple gene block protein 1</fullName>
    </submittedName>
</protein>
<dbReference type="Proteomes" id="UP001162015">
    <property type="component" value="Segment"/>
</dbReference>
<sequence>MDSVYKVLLECGFERINNSPGIVVVHCVPGGGKTSAIRRILEISSKFRAVTFGVAETENLSCTAILPATAEAKSRPGEVLIVDEYCIGDWRALNPAVVFGDPCQGVLTEVLRPDFIKRKTERFGINTCKLLRTLGFEVYSDKEDLVEFNTPYEQELEGQVIALGVDAELLLKRHNVPFKSICCIRGLTFDVVTLVTGVSCATEAEPKDLYQCLTRHRRKLLVLNPDAALTAN</sequence>
<proteinExistence type="predicted"/>
<dbReference type="RefSeq" id="YP_010802835.1">
    <property type="nucleotide sequence ID" value="NC_077052.1"/>
</dbReference>
<dbReference type="EMBL" id="MN944106">
    <property type="protein sequence ID" value="QNJ34488.1"/>
    <property type="molecule type" value="Genomic_RNA"/>
</dbReference>
<feature type="domain" description="(+)RNA virus helicase C-terminal" evidence="1">
    <location>
        <begin position="24"/>
        <end position="223"/>
    </location>
</feature>
<dbReference type="InterPro" id="IPR027351">
    <property type="entry name" value="(+)RNA_virus_helicase_core_dom"/>
</dbReference>
<dbReference type="KEGG" id="vg:80541636"/>
<dbReference type="Pfam" id="PF01443">
    <property type="entry name" value="Viral_helicase1"/>
    <property type="match status" value="1"/>
</dbReference>
<dbReference type="GO" id="GO:0005524">
    <property type="term" value="F:ATP binding"/>
    <property type="evidence" value="ECO:0007669"/>
    <property type="project" value="InterPro"/>
</dbReference>
<organism evidence="2 3">
    <name type="scientific">Aconite virus A</name>
    <dbReference type="NCBI Taxonomy" id="2764701"/>
    <lineage>
        <taxon>Viruses</taxon>
        <taxon>Riboviria</taxon>
        <taxon>Orthornavirae</taxon>
        <taxon>Kitrinoviricota</taxon>
        <taxon>Alsuviricetes</taxon>
        <taxon>Tymovirales</taxon>
        <taxon>Betaflexiviridae</taxon>
        <taxon>Quinvirinae</taxon>
        <taxon>Carlavirus</taxon>
        <taxon>Carlavirus alphaconiti</taxon>
    </lineage>
</organism>
<evidence type="ECO:0000259" key="1">
    <source>
        <dbReference type="Pfam" id="PF01443"/>
    </source>
</evidence>
<accession>A0A8K0YXN3</accession>